<reference evidence="1 2" key="2">
    <citation type="submission" date="2019-09" db="EMBL/GenBank/DDBJ databases">
        <authorList>
            <person name="Jin C."/>
        </authorList>
    </citation>
    <scope>NUCLEOTIDE SEQUENCE [LARGE SCALE GENOMIC DNA]</scope>
    <source>
        <strain evidence="1 2">BN140041</strain>
    </source>
</reference>
<sequence>MNESPDQKPARTPEQGIERAARALANARVTNAQLTPREQAEAAWHKGCRYSVDELEDRIRARRGWPPLER</sequence>
<reference evidence="1 2" key="1">
    <citation type="submission" date="2019-09" db="EMBL/GenBank/DDBJ databases">
        <title>Nocardioides panacisoli sp. nov., isolated from the soil of a ginseng field.</title>
        <authorList>
            <person name="Cho C."/>
        </authorList>
    </citation>
    <scope>NUCLEOTIDE SEQUENCE [LARGE SCALE GENOMIC DNA]</scope>
    <source>
        <strain evidence="1 2">BN140041</strain>
    </source>
</reference>
<name>A0A5B1M119_9ACTN</name>
<evidence type="ECO:0000313" key="2">
    <source>
        <dbReference type="Proteomes" id="UP000324351"/>
    </source>
</evidence>
<comment type="caution">
    <text evidence="1">The sequence shown here is derived from an EMBL/GenBank/DDBJ whole genome shotgun (WGS) entry which is preliminary data.</text>
</comment>
<gene>
    <name evidence="1" type="ORF">F0U47_13705</name>
</gene>
<organism evidence="1 2">
    <name type="scientific">Nocardioides antri</name>
    <dbReference type="NCBI Taxonomy" id="2607659"/>
    <lineage>
        <taxon>Bacteria</taxon>
        <taxon>Bacillati</taxon>
        <taxon>Actinomycetota</taxon>
        <taxon>Actinomycetes</taxon>
        <taxon>Propionibacteriales</taxon>
        <taxon>Nocardioidaceae</taxon>
        <taxon>Nocardioides</taxon>
    </lineage>
</organism>
<evidence type="ECO:0000313" key="1">
    <source>
        <dbReference type="EMBL" id="KAA1426454.1"/>
    </source>
</evidence>
<accession>A0A5B1M119</accession>
<protein>
    <submittedName>
        <fullName evidence="1">Uncharacterized protein</fullName>
    </submittedName>
</protein>
<dbReference type="RefSeq" id="WP_149751036.1">
    <property type="nucleotide sequence ID" value="NZ_VUJW01000008.1"/>
</dbReference>
<proteinExistence type="predicted"/>
<keyword evidence="2" id="KW-1185">Reference proteome</keyword>
<dbReference type="AlphaFoldDB" id="A0A5B1M119"/>
<dbReference type="EMBL" id="VUJW01000008">
    <property type="protein sequence ID" value="KAA1426454.1"/>
    <property type="molecule type" value="Genomic_DNA"/>
</dbReference>
<dbReference type="Proteomes" id="UP000324351">
    <property type="component" value="Unassembled WGS sequence"/>
</dbReference>